<dbReference type="InterPro" id="IPR027275">
    <property type="entry name" value="PRC-brl_dom"/>
</dbReference>
<feature type="domain" description="PRC-barrel" evidence="1">
    <location>
        <begin position="8"/>
        <end position="77"/>
    </location>
</feature>
<dbReference type="EMBL" id="RXOL01000001">
    <property type="protein sequence ID" value="RVQ68981.1"/>
    <property type="molecule type" value="Genomic_DNA"/>
</dbReference>
<reference evidence="2 3" key="1">
    <citation type="submission" date="2018-12" db="EMBL/GenBank/DDBJ databases">
        <title>Croceicoccus ponticola sp. nov., a lipolytic bacterium isolated from seawater.</title>
        <authorList>
            <person name="Yoon J.-H."/>
        </authorList>
    </citation>
    <scope>NUCLEOTIDE SEQUENCE [LARGE SCALE GENOMIC DNA]</scope>
    <source>
        <strain evidence="2 3">GM-16</strain>
    </source>
</reference>
<proteinExistence type="predicted"/>
<name>A0A437H043_9SPHN</name>
<dbReference type="SUPFAM" id="SSF50346">
    <property type="entry name" value="PRC-barrel domain"/>
    <property type="match status" value="1"/>
</dbReference>
<gene>
    <name evidence="2" type="ORF">EKN06_01835</name>
</gene>
<keyword evidence="3" id="KW-1185">Reference proteome</keyword>
<dbReference type="Pfam" id="PF05239">
    <property type="entry name" value="PRC"/>
    <property type="match status" value="1"/>
</dbReference>
<dbReference type="Proteomes" id="UP000283003">
    <property type="component" value="Unassembled WGS sequence"/>
</dbReference>
<protein>
    <submittedName>
        <fullName evidence="2">PRC-barrel domain containing protein</fullName>
    </submittedName>
</protein>
<accession>A0A437H043</accession>
<evidence type="ECO:0000259" key="1">
    <source>
        <dbReference type="Pfam" id="PF05239"/>
    </source>
</evidence>
<dbReference type="InterPro" id="IPR011033">
    <property type="entry name" value="PRC_barrel-like_sf"/>
</dbReference>
<dbReference type="OrthoDB" id="7274881at2"/>
<evidence type="ECO:0000313" key="2">
    <source>
        <dbReference type="EMBL" id="RVQ68981.1"/>
    </source>
</evidence>
<dbReference type="RefSeq" id="WP_127611166.1">
    <property type="nucleotide sequence ID" value="NZ_RXOL01000001.1"/>
</dbReference>
<dbReference type="AlphaFoldDB" id="A0A437H043"/>
<sequence length="122" mass="13529">MADDHKLILASRVEHTPVFDEEGSLIGHVRDLSIDRTSGQVVYAILSFGGFLGIGKRLHPLPWDILSYNEKQHGYVVGLGKADLASAPHYDADELEGFGGEQHARKHRDIFEYYGTFGPPPI</sequence>
<comment type="caution">
    <text evidence="2">The sequence shown here is derived from an EMBL/GenBank/DDBJ whole genome shotgun (WGS) entry which is preliminary data.</text>
</comment>
<dbReference type="Gene3D" id="2.30.30.240">
    <property type="entry name" value="PRC-barrel domain"/>
    <property type="match status" value="1"/>
</dbReference>
<organism evidence="2 3">
    <name type="scientific">Croceicoccus ponticola</name>
    <dbReference type="NCBI Taxonomy" id="2217664"/>
    <lineage>
        <taxon>Bacteria</taxon>
        <taxon>Pseudomonadati</taxon>
        <taxon>Pseudomonadota</taxon>
        <taxon>Alphaproteobacteria</taxon>
        <taxon>Sphingomonadales</taxon>
        <taxon>Erythrobacteraceae</taxon>
        <taxon>Croceicoccus</taxon>
    </lineage>
</organism>
<evidence type="ECO:0000313" key="3">
    <source>
        <dbReference type="Proteomes" id="UP000283003"/>
    </source>
</evidence>
<dbReference type="PANTHER" id="PTHR36505:SF1">
    <property type="entry name" value="BLR1072 PROTEIN"/>
    <property type="match status" value="1"/>
</dbReference>
<dbReference type="PANTHER" id="PTHR36505">
    <property type="entry name" value="BLR1072 PROTEIN"/>
    <property type="match status" value="1"/>
</dbReference>